<accession>A0A059EY69</accession>
<dbReference type="EMBL" id="KK365240">
    <property type="protein sequence ID" value="KCZ79684.1"/>
    <property type="molecule type" value="Genomic_DNA"/>
</dbReference>
<evidence type="ECO:0000313" key="3">
    <source>
        <dbReference type="Proteomes" id="UP000030655"/>
    </source>
</evidence>
<proteinExistence type="predicted"/>
<feature type="coiled-coil region" evidence="1">
    <location>
        <begin position="200"/>
        <end position="227"/>
    </location>
</feature>
<dbReference type="AlphaFoldDB" id="A0A059EY69"/>
<dbReference type="VEuPathDB" id="MicrosporidiaDB:H312_02925"/>
<keyword evidence="3" id="KW-1185">Reference proteome</keyword>
<dbReference type="Proteomes" id="UP000030655">
    <property type="component" value="Unassembled WGS sequence"/>
</dbReference>
<evidence type="ECO:0000313" key="2">
    <source>
        <dbReference type="EMBL" id="KCZ79684.1"/>
    </source>
</evidence>
<name>A0A059EY69_9MICR</name>
<protein>
    <submittedName>
        <fullName evidence="2">Uncharacterized protein</fullName>
    </submittedName>
</protein>
<dbReference type="HOGENOM" id="CLU_548106_0_0_1"/>
<keyword evidence="1" id="KW-0175">Coiled coil</keyword>
<gene>
    <name evidence="2" type="ORF">H312_02925</name>
</gene>
<reference evidence="2 3" key="2">
    <citation type="submission" date="2014-03" db="EMBL/GenBank/DDBJ databases">
        <title>The Genome Sequence of Anncaliia algerae insect isolate PRA339.</title>
        <authorList>
            <consortium name="The Broad Institute Genome Sequencing Platform"/>
            <consortium name="The Broad Institute Genome Sequencing Center for Infectious Disease"/>
            <person name="Cuomo C."/>
            <person name="Becnel J."/>
            <person name="Sanscrainte N."/>
            <person name="Walker B."/>
            <person name="Young S.K."/>
            <person name="Zeng Q."/>
            <person name="Gargeya S."/>
            <person name="Fitzgerald M."/>
            <person name="Haas B."/>
            <person name="Abouelleil A."/>
            <person name="Alvarado L."/>
            <person name="Arachchi H.M."/>
            <person name="Berlin A.M."/>
            <person name="Chapman S.B."/>
            <person name="Dewar J."/>
            <person name="Goldberg J."/>
            <person name="Griggs A."/>
            <person name="Gujja S."/>
            <person name="Hansen M."/>
            <person name="Howarth C."/>
            <person name="Imamovic A."/>
            <person name="Larimer J."/>
            <person name="McCowan C."/>
            <person name="Murphy C."/>
            <person name="Neiman D."/>
            <person name="Pearson M."/>
            <person name="Priest M."/>
            <person name="Roberts A."/>
            <person name="Saif S."/>
            <person name="Shea T."/>
            <person name="Sisk P."/>
            <person name="Sykes S."/>
            <person name="Wortman J."/>
            <person name="Nusbaum C."/>
            <person name="Birren B."/>
        </authorList>
    </citation>
    <scope>NUCLEOTIDE SEQUENCE [LARGE SCALE GENOMIC DNA]</scope>
    <source>
        <strain evidence="2 3">PRA339</strain>
    </source>
</reference>
<organism evidence="2 3">
    <name type="scientific">Anncaliia algerae PRA339</name>
    <dbReference type="NCBI Taxonomy" id="1288291"/>
    <lineage>
        <taxon>Eukaryota</taxon>
        <taxon>Fungi</taxon>
        <taxon>Fungi incertae sedis</taxon>
        <taxon>Microsporidia</taxon>
        <taxon>Tubulinosematoidea</taxon>
        <taxon>Tubulinosematidae</taxon>
        <taxon>Anncaliia</taxon>
    </lineage>
</organism>
<evidence type="ECO:0000256" key="1">
    <source>
        <dbReference type="SAM" id="Coils"/>
    </source>
</evidence>
<reference evidence="3" key="1">
    <citation type="submission" date="2013-02" db="EMBL/GenBank/DDBJ databases">
        <authorList>
            <consortium name="The Broad Institute Genome Sequencing Platform"/>
            <person name="Cuomo C."/>
            <person name="Becnel J."/>
            <person name="Sanscrainte N."/>
            <person name="Walker B."/>
            <person name="Young S.K."/>
            <person name="Zeng Q."/>
            <person name="Gargeya S."/>
            <person name="Fitzgerald M."/>
            <person name="Haas B."/>
            <person name="Abouelleil A."/>
            <person name="Alvarado L."/>
            <person name="Arachchi H.M."/>
            <person name="Berlin A.M."/>
            <person name="Chapman S.B."/>
            <person name="Dewar J."/>
            <person name="Goldberg J."/>
            <person name="Griggs A."/>
            <person name="Gujja S."/>
            <person name="Hansen M."/>
            <person name="Howarth C."/>
            <person name="Imamovic A."/>
            <person name="Larimer J."/>
            <person name="McCowan C."/>
            <person name="Murphy C."/>
            <person name="Neiman D."/>
            <person name="Pearson M."/>
            <person name="Priest M."/>
            <person name="Roberts A."/>
            <person name="Saif S."/>
            <person name="Shea T."/>
            <person name="Sisk P."/>
            <person name="Sykes S."/>
            <person name="Wortman J."/>
            <person name="Nusbaum C."/>
            <person name="Birren B."/>
        </authorList>
    </citation>
    <scope>NUCLEOTIDE SEQUENCE [LARGE SCALE GENOMIC DNA]</scope>
    <source>
        <strain evidence="3">PRA339</strain>
    </source>
</reference>
<dbReference type="OrthoDB" id="2195422at2759"/>
<sequence length="592" mass="70103">MEVSKENKTAEFNLNENSPIKEPIKQVMEYIAKVLRNSPKKKERKCRLCDREYVLNNLIDLFACYGACIFCASNHTDSVEIDLFKVFYLETYLLSLVDIEEVYSVEKSLQHKKEIPSEEKLFAKKLSEVYLLSSKEPKVKFFLRQEIDSLTYILYDTSNKVDMAMLLYLLFLRNETKRYFEVLKEIDIKTIDAYKLGILLKLEEENCKEVEELIEKVRSEFDDLNFRVRKYKSAINLDPFNFFKEDENNEDIQRYIKIKKFYDKTEDLIDKDLNLEKLSLNSNSFVQISERNDLEEAKKEIYGPKFYKKYKYTAIDEKLREEKDFNDWVDREVTRLNWRDCISMWSSNRNFDSKLVDTAMIDVCSVNKRFKEGWDIFNDEFTAKISCLQCTANLCLCAVQNTGNELWIERLSYIMKTVNSFNLKNECCEIASNSVPILCSISEEKRTCVLKTIIDNMSSMAESDKVIFFVLETLLRITTRCKSADTCQLCIDYASKFYDVWKTHKKGFFFTKKGQFDEDILCCMLGICTETTNCDKFSQVIRDVKKYDPEIDYDTKIRLQKFHDKYHTDCKISTSLLRNPKELINHYIKYKK</sequence>